<keyword evidence="15" id="KW-0520">NAD</keyword>
<dbReference type="InterPro" id="IPR046867">
    <property type="entry name" value="AldOxase/xan_DH_MoCoBD2"/>
</dbReference>
<name>A0A2R2MQ65_LINAN</name>
<keyword evidence="12" id="KW-0560">Oxidoreductase</keyword>
<dbReference type="InterPro" id="IPR037165">
    <property type="entry name" value="AldOxase/xan_DH_Mopterin-bd_sf"/>
</dbReference>
<dbReference type="InterPro" id="IPR002346">
    <property type="entry name" value="Mopterin_DH_FAD-bd"/>
</dbReference>
<dbReference type="Gene3D" id="3.30.43.10">
    <property type="entry name" value="Uridine Diphospho-n-acetylenolpyruvylglucosamine Reductase, domain 2"/>
    <property type="match status" value="2"/>
</dbReference>
<evidence type="ECO:0000256" key="20">
    <source>
        <dbReference type="ARBA" id="ARBA00049017"/>
    </source>
</evidence>
<dbReference type="PROSITE" id="PS51387">
    <property type="entry name" value="FAD_PCMH"/>
    <property type="match status" value="1"/>
</dbReference>
<dbReference type="InterPro" id="IPR036683">
    <property type="entry name" value="CO_DH_flav_C_dom_sf"/>
</dbReference>
<evidence type="ECO:0000256" key="7">
    <source>
        <dbReference type="ARBA" id="ARBA00022525"/>
    </source>
</evidence>
<feature type="domain" description="2Fe-2S ferredoxin-type" evidence="25">
    <location>
        <begin position="1"/>
        <end position="85"/>
    </location>
</feature>
<dbReference type="PIRSF" id="PIRSF000127">
    <property type="entry name" value="Xanthine_DH"/>
    <property type="match status" value="1"/>
</dbReference>
<evidence type="ECO:0000256" key="8">
    <source>
        <dbReference type="ARBA" id="ARBA00022630"/>
    </source>
</evidence>
<dbReference type="InterPro" id="IPR036856">
    <property type="entry name" value="Ald_Oxase/Xan_DH_a/b_sf"/>
</dbReference>
<dbReference type="GO" id="GO:0006148">
    <property type="term" value="P:inosine catabolic process"/>
    <property type="evidence" value="ECO:0007669"/>
    <property type="project" value="UniProtKB-ARBA"/>
</dbReference>
<dbReference type="Pfam" id="PF00111">
    <property type="entry name" value="Fer2"/>
    <property type="match status" value="1"/>
</dbReference>
<dbReference type="SMART" id="SM01008">
    <property type="entry name" value="Ald_Xan_dh_C"/>
    <property type="match status" value="1"/>
</dbReference>
<comment type="cofactor">
    <cofactor evidence="19">
        <name>[2Fe-2S] cluster</name>
        <dbReference type="ChEBI" id="CHEBI:190135"/>
    </cofactor>
</comment>
<dbReference type="InterPro" id="IPR016167">
    <property type="entry name" value="FAD-bd_PCMH_sub1"/>
</dbReference>
<keyword evidence="8" id="KW-0285">Flavoprotein</keyword>
<feature type="binding site" evidence="23">
    <location>
        <position position="416"/>
    </location>
    <ligand>
        <name>FAD</name>
        <dbReference type="ChEBI" id="CHEBI:57692"/>
    </ligand>
</feature>
<keyword evidence="9 24" id="KW-0001">2Fe-2S</keyword>
<evidence type="ECO:0000256" key="21">
    <source>
        <dbReference type="ARBA" id="ARBA00049517"/>
    </source>
</evidence>
<dbReference type="OrthoDB" id="8300278at2759"/>
<evidence type="ECO:0000256" key="23">
    <source>
        <dbReference type="PIRSR" id="PIRSR000127-2"/>
    </source>
</evidence>
<evidence type="ECO:0000256" key="19">
    <source>
        <dbReference type="ARBA" id="ARBA00034078"/>
    </source>
</evidence>
<dbReference type="InterPro" id="IPR005107">
    <property type="entry name" value="CO_DH_flav_C"/>
</dbReference>
<evidence type="ECO:0000256" key="3">
    <source>
        <dbReference type="ARBA" id="ARBA00004613"/>
    </source>
</evidence>
<keyword evidence="16" id="KW-0576">Peroxisome</keyword>
<evidence type="ECO:0000256" key="18">
    <source>
        <dbReference type="ARBA" id="ARBA00026017"/>
    </source>
</evidence>
<dbReference type="InterPro" id="IPR008274">
    <property type="entry name" value="AldOxase/xan_DH_MoCoBD1"/>
</dbReference>
<dbReference type="RefSeq" id="XP_023932385.1">
    <property type="nucleotide sequence ID" value="XM_024076617.1"/>
</dbReference>
<dbReference type="FunFam" id="1.10.150.120:FF:000002">
    <property type="entry name" value="xanthine dehydrogenase/oxidase"/>
    <property type="match status" value="2"/>
</dbReference>
<evidence type="ECO:0000256" key="1">
    <source>
        <dbReference type="ARBA" id="ARBA00001974"/>
    </source>
</evidence>
<evidence type="ECO:0000256" key="14">
    <source>
        <dbReference type="ARBA" id="ARBA00023014"/>
    </source>
</evidence>
<feature type="binding site" evidence="24">
    <location>
        <position position="1077"/>
    </location>
    <ligand>
        <name>Mo-molybdopterin</name>
        <dbReference type="ChEBI" id="CHEBI:71302"/>
    </ligand>
    <ligandPart>
        <name>Mo</name>
        <dbReference type="ChEBI" id="CHEBI:28685"/>
    </ligandPart>
</feature>
<dbReference type="Proteomes" id="UP000085678">
    <property type="component" value="Unplaced"/>
</dbReference>
<dbReference type="Gene3D" id="3.30.390.50">
    <property type="entry name" value="CO dehydrogenase flavoprotein, C-terminal domain"/>
    <property type="match status" value="1"/>
</dbReference>
<organism evidence="27 28">
    <name type="scientific">Lingula anatina</name>
    <name type="common">Brachiopod</name>
    <name type="synonym">Lingula unguis</name>
    <dbReference type="NCBI Taxonomy" id="7574"/>
    <lineage>
        <taxon>Eukaryota</taxon>
        <taxon>Metazoa</taxon>
        <taxon>Spiralia</taxon>
        <taxon>Lophotrochozoa</taxon>
        <taxon>Brachiopoda</taxon>
        <taxon>Linguliformea</taxon>
        <taxon>Lingulata</taxon>
        <taxon>Lingulida</taxon>
        <taxon>Linguloidea</taxon>
        <taxon>Lingulidae</taxon>
        <taxon>Lingula</taxon>
    </lineage>
</organism>
<comment type="subcellular location">
    <subcellularLocation>
        <location evidence="2">Peroxisome</location>
    </subcellularLocation>
    <subcellularLocation>
        <location evidence="3">Secreted</location>
    </subcellularLocation>
</comment>
<dbReference type="InterPro" id="IPR036884">
    <property type="entry name" value="2Fe-2S-bd_dom_sf"/>
</dbReference>
<dbReference type="Pfam" id="PF02738">
    <property type="entry name" value="MoCoBD_1"/>
    <property type="match status" value="1"/>
</dbReference>
<dbReference type="PROSITE" id="PS00197">
    <property type="entry name" value="2FE2S_FER_1"/>
    <property type="match status" value="1"/>
</dbReference>
<accession>A0A2R2MQ65</accession>
<evidence type="ECO:0000259" key="26">
    <source>
        <dbReference type="PROSITE" id="PS51387"/>
    </source>
</evidence>
<dbReference type="InterPro" id="IPR006058">
    <property type="entry name" value="2Fe2S_fd_BS"/>
</dbReference>
<dbReference type="FunFam" id="3.10.20.30:FF:000015">
    <property type="entry name" value="Aldehyde oxidase 1"/>
    <property type="match status" value="1"/>
</dbReference>
<evidence type="ECO:0000256" key="15">
    <source>
        <dbReference type="ARBA" id="ARBA00023027"/>
    </source>
</evidence>
<feature type="binding site" evidence="24">
    <location>
        <position position="42"/>
    </location>
    <ligand>
        <name>[2Fe-2S] cluster</name>
        <dbReference type="ChEBI" id="CHEBI:190135"/>
        <label>1</label>
    </ligand>
</feature>
<feature type="binding site" evidence="24">
    <location>
        <position position="67"/>
    </location>
    <ligand>
        <name>[2Fe-2S] cluster</name>
        <dbReference type="ChEBI" id="CHEBI:190135"/>
        <label>1</label>
    </ligand>
</feature>
<dbReference type="Gene3D" id="3.30.365.10">
    <property type="entry name" value="Aldehyde oxidase/xanthine dehydrogenase, molybdopterin binding domain"/>
    <property type="match status" value="4"/>
</dbReference>
<dbReference type="Gene3D" id="3.90.1170.50">
    <property type="entry name" value="Aldehyde oxidase/xanthine dehydrogenase, a/b hammerhead"/>
    <property type="match status" value="1"/>
</dbReference>
<dbReference type="Gene3D" id="3.10.20.30">
    <property type="match status" value="1"/>
</dbReference>
<dbReference type="Gene3D" id="1.10.150.120">
    <property type="entry name" value="[2Fe-2S]-binding domain"/>
    <property type="match status" value="1"/>
</dbReference>
<dbReference type="InterPro" id="IPR036010">
    <property type="entry name" value="2Fe-2S_ferredoxin-like_sf"/>
</dbReference>
<dbReference type="Pfam" id="PF01799">
    <property type="entry name" value="Fer2_2"/>
    <property type="match status" value="2"/>
</dbReference>
<dbReference type="SUPFAM" id="SSF55447">
    <property type="entry name" value="CO dehydrogenase flavoprotein C-terminal domain-like"/>
    <property type="match status" value="1"/>
</dbReference>
<evidence type="ECO:0000256" key="16">
    <source>
        <dbReference type="ARBA" id="ARBA00023140"/>
    </source>
</evidence>
<comment type="subunit">
    <text evidence="18">Homodimer. Interacts with BTN1A1.</text>
</comment>
<dbReference type="InterPro" id="IPR036318">
    <property type="entry name" value="FAD-bd_PCMH-like_sf"/>
</dbReference>
<dbReference type="Pfam" id="PF20256">
    <property type="entry name" value="MoCoBD_2"/>
    <property type="match status" value="1"/>
</dbReference>
<evidence type="ECO:0000256" key="13">
    <source>
        <dbReference type="ARBA" id="ARBA00023004"/>
    </source>
</evidence>
<feature type="binding site" evidence="24">
    <location>
        <position position="908"/>
    </location>
    <ligand>
        <name>Mo-molybdopterin</name>
        <dbReference type="ChEBI" id="CHEBI:71302"/>
    </ligand>
    <ligandPart>
        <name>Mo</name>
        <dbReference type="ChEBI" id="CHEBI:28685"/>
    </ligandPart>
</feature>
<dbReference type="PROSITE" id="PS51085">
    <property type="entry name" value="2FE2S_FER_2"/>
    <property type="match status" value="1"/>
</dbReference>
<dbReference type="GO" id="GO:0004855">
    <property type="term" value="F:xanthine oxidase activity"/>
    <property type="evidence" value="ECO:0007669"/>
    <property type="project" value="UniProtKB-ARBA"/>
</dbReference>
<dbReference type="FunFam" id="3.30.365.10:FF:000003">
    <property type="entry name" value="Aldehyde oxidase 1"/>
    <property type="match status" value="1"/>
</dbReference>
<feature type="binding site" evidence="24">
    <location>
        <position position="144"/>
    </location>
    <ligand>
        <name>[2Fe-2S] cluster</name>
        <dbReference type="ChEBI" id="CHEBI:190135"/>
        <label>2</label>
    </ligand>
</feature>
<comment type="similarity">
    <text evidence="4">Belongs to the xanthine dehydrogenase family.</text>
</comment>
<dbReference type="Gene3D" id="3.30.465.10">
    <property type="match status" value="1"/>
</dbReference>
<gene>
    <name evidence="28" type="primary">LOC106168374</name>
</gene>
<dbReference type="InterPro" id="IPR016169">
    <property type="entry name" value="FAD-bd_PCMH_sub2"/>
</dbReference>
<comment type="cofactor">
    <cofactor evidence="1 23">
        <name>FAD</name>
        <dbReference type="ChEBI" id="CHEBI:57692"/>
    </cofactor>
</comment>
<comment type="catalytic activity">
    <reaction evidence="21">
        <text>hypoxanthine + NAD(+) + H2O = xanthine + NADH + H(+)</text>
        <dbReference type="Rhea" id="RHEA:24670"/>
        <dbReference type="ChEBI" id="CHEBI:15377"/>
        <dbReference type="ChEBI" id="CHEBI:15378"/>
        <dbReference type="ChEBI" id="CHEBI:17368"/>
        <dbReference type="ChEBI" id="CHEBI:17712"/>
        <dbReference type="ChEBI" id="CHEBI:57540"/>
        <dbReference type="ChEBI" id="CHEBI:57945"/>
        <dbReference type="EC" id="1.17.1.4"/>
    </reaction>
</comment>
<feature type="binding site" evidence="23">
    <location>
        <position position="799"/>
    </location>
    <ligand>
        <name>substrate</name>
    </ligand>
</feature>
<feature type="binding site" evidence="24">
    <location>
        <position position="110"/>
    </location>
    <ligand>
        <name>[2Fe-2S] cluster</name>
        <dbReference type="ChEBI" id="CHEBI:190135"/>
        <label>2</label>
    </ligand>
</feature>
<evidence type="ECO:0000256" key="11">
    <source>
        <dbReference type="ARBA" id="ARBA00022827"/>
    </source>
</evidence>
<feature type="binding site" evidence="24">
    <location>
        <position position="37"/>
    </location>
    <ligand>
        <name>[2Fe-2S] cluster</name>
        <dbReference type="ChEBI" id="CHEBI:190135"/>
        <label>1</label>
    </ligand>
</feature>
<feature type="binding site" evidence="23">
    <location>
        <begin position="245"/>
        <end position="252"/>
    </location>
    <ligand>
        <name>FAD</name>
        <dbReference type="ChEBI" id="CHEBI:57692"/>
    </ligand>
</feature>
<dbReference type="FunFam" id="3.30.43.10:FF:000001">
    <property type="entry name" value="Xanthine dehydrogenase/oxidase"/>
    <property type="match status" value="2"/>
</dbReference>
<feature type="binding site" evidence="23">
    <location>
        <position position="910"/>
    </location>
    <ligand>
        <name>substrate</name>
    </ligand>
</feature>
<dbReference type="SUPFAM" id="SSF54665">
    <property type="entry name" value="CO dehydrogenase molybdoprotein N-domain-like"/>
    <property type="match status" value="1"/>
</dbReference>
<feature type="binding site" evidence="24">
    <location>
        <position position="142"/>
    </location>
    <ligand>
        <name>[2Fe-2S] cluster</name>
        <dbReference type="ChEBI" id="CHEBI:190135"/>
        <label>2</label>
    </ligand>
</feature>
<dbReference type="GO" id="GO:0071949">
    <property type="term" value="F:FAD binding"/>
    <property type="evidence" value="ECO:0007669"/>
    <property type="project" value="InterPro"/>
</dbReference>
<evidence type="ECO:0000256" key="6">
    <source>
        <dbReference type="ARBA" id="ARBA00022505"/>
    </source>
</evidence>
<dbReference type="STRING" id="7574.A0A2R2MQ65"/>
<keyword evidence="7" id="KW-0964">Secreted</keyword>
<dbReference type="FunFam" id="3.30.465.10:FF:000004">
    <property type="entry name" value="Xanthine dehydrogenase/oxidase"/>
    <property type="match status" value="1"/>
</dbReference>
<feature type="binding site" evidence="24">
    <location>
        <position position="764"/>
    </location>
    <ligand>
        <name>Mo-molybdopterin</name>
        <dbReference type="ChEBI" id="CHEBI:71302"/>
    </ligand>
    <ligandPart>
        <name>Mo</name>
        <dbReference type="ChEBI" id="CHEBI:28685"/>
    </ligandPart>
</feature>
<dbReference type="GO" id="GO:0009115">
    <property type="term" value="P:xanthine catabolic process"/>
    <property type="evidence" value="ECO:0007669"/>
    <property type="project" value="UniProtKB-ARBA"/>
</dbReference>
<evidence type="ECO:0000256" key="10">
    <source>
        <dbReference type="ARBA" id="ARBA00022723"/>
    </source>
</evidence>
<evidence type="ECO:0000256" key="24">
    <source>
        <dbReference type="PIRSR" id="PIRSR000127-3"/>
    </source>
</evidence>
<dbReference type="InterPro" id="IPR002888">
    <property type="entry name" value="2Fe-2S-bd"/>
</dbReference>
<dbReference type="InterPro" id="IPR016166">
    <property type="entry name" value="FAD-bd_PCMH"/>
</dbReference>
<keyword evidence="6 24" id="KW-0500">Molybdenum</keyword>
<dbReference type="SUPFAM" id="SSF56176">
    <property type="entry name" value="FAD-binding/transporter-associated domain-like"/>
    <property type="match status" value="2"/>
</dbReference>
<dbReference type="FunFam" id="3.30.365.10:FF:000004">
    <property type="entry name" value="Xanthine dehydrogenase oxidase"/>
    <property type="match status" value="1"/>
</dbReference>
<feature type="binding site" evidence="24">
    <location>
        <position position="45"/>
    </location>
    <ligand>
        <name>[2Fe-2S] cluster</name>
        <dbReference type="ChEBI" id="CHEBI:190135"/>
        <label>1</label>
    </ligand>
</feature>
<dbReference type="FunFam" id="3.30.365.10:FF:000002">
    <property type="entry name" value="Xanthine dehydrogenase oxidase"/>
    <property type="match status" value="1"/>
</dbReference>
<evidence type="ECO:0000256" key="4">
    <source>
        <dbReference type="ARBA" id="ARBA00006849"/>
    </source>
</evidence>
<feature type="active site" description="Proton acceptor" evidence="22">
    <location>
        <position position="1262"/>
    </location>
</feature>
<dbReference type="SUPFAM" id="SSF54292">
    <property type="entry name" value="2Fe-2S ferredoxin-like"/>
    <property type="match status" value="1"/>
</dbReference>
<evidence type="ECO:0000256" key="22">
    <source>
        <dbReference type="PIRSR" id="PIRSR000127-1"/>
    </source>
</evidence>
<evidence type="ECO:0000313" key="27">
    <source>
        <dbReference type="Proteomes" id="UP000085678"/>
    </source>
</evidence>
<dbReference type="InterPro" id="IPR000674">
    <property type="entry name" value="Ald_Oxase/Xan_DH_a/b"/>
</dbReference>
<dbReference type="InterPro" id="IPR001041">
    <property type="entry name" value="2Fe-2S_ferredoxin-type"/>
</dbReference>
<dbReference type="Pfam" id="PF03450">
    <property type="entry name" value="CO_deh_flav_C"/>
    <property type="match status" value="1"/>
</dbReference>
<dbReference type="GO" id="GO:0005576">
    <property type="term" value="C:extracellular region"/>
    <property type="evidence" value="ECO:0007669"/>
    <property type="project" value="UniProtKB-SubCell"/>
</dbReference>
<dbReference type="FunFam" id="3.30.365.10:FF:000001">
    <property type="entry name" value="Xanthine dehydrogenase oxidase"/>
    <property type="match status" value="1"/>
</dbReference>
<feature type="binding site" evidence="23">
    <location>
        <position position="353"/>
    </location>
    <ligand>
        <name>FAD</name>
        <dbReference type="ChEBI" id="CHEBI:57692"/>
    </ligand>
</feature>
<keyword evidence="10 24" id="KW-0479">Metal-binding</keyword>
<dbReference type="GO" id="GO:0004854">
    <property type="term" value="F:xanthine dehydrogenase activity"/>
    <property type="evidence" value="ECO:0007669"/>
    <property type="project" value="UniProtKB-EC"/>
</dbReference>
<dbReference type="PANTHER" id="PTHR45444">
    <property type="entry name" value="XANTHINE DEHYDROGENASE"/>
    <property type="match status" value="1"/>
</dbReference>
<proteinExistence type="inferred from homology"/>
<evidence type="ECO:0000259" key="25">
    <source>
        <dbReference type="PROSITE" id="PS51085"/>
    </source>
</evidence>
<evidence type="ECO:0000256" key="9">
    <source>
        <dbReference type="ARBA" id="ARBA00022714"/>
    </source>
</evidence>
<keyword evidence="14 24" id="KW-0411">Iron-sulfur</keyword>
<feature type="binding site" evidence="24">
    <location>
        <position position="795"/>
    </location>
    <ligand>
        <name>Mo-molybdopterin</name>
        <dbReference type="ChEBI" id="CHEBI:71302"/>
    </ligand>
    <ligandPart>
        <name>Mo</name>
        <dbReference type="ChEBI" id="CHEBI:28685"/>
    </ligandPart>
</feature>
<keyword evidence="13 24" id="KW-0408">Iron</keyword>
<dbReference type="SUPFAM" id="SSF47741">
    <property type="entry name" value="CO dehydrogenase ISP C-domain like"/>
    <property type="match status" value="2"/>
</dbReference>
<evidence type="ECO:0000256" key="2">
    <source>
        <dbReference type="ARBA" id="ARBA00004275"/>
    </source>
</evidence>
<dbReference type="FunFam" id="3.90.1170.50:FF:000001">
    <property type="entry name" value="Aldehyde oxidase 1"/>
    <property type="match status" value="1"/>
</dbReference>
<evidence type="ECO:0000313" key="28">
    <source>
        <dbReference type="RefSeq" id="XP_023932385.1"/>
    </source>
</evidence>
<dbReference type="Pfam" id="PF01315">
    <property type="entry name" value="Ald_Xan_dh_C"/>
    <property type="match status" value="1"/>
</dbReference>
<dbReference type="InParanoid" id="A0A2R2MQ65"/>
<dbReference type="GO" id="GO:0005777">
    <property type="term" value="C:peroxisome"/>
    <property type="evidence" value="ECO:0007669"/>
    <property type="project" value="UniProtKB-SubCell"/>
</dbReference>
<comment type="cofactor">
    <cofactor evidence="24">
        <name>[2Fe-2S] cluster</name>
        <dbReference type="ChEBI" id="CHEBI:190135"/>
    </cofactor>
    <text evidence="24">Binds 2 [2Fe-2S] clusters.</text>
</comment>
<dbReference type="InterPro" id="IPR012675">
    <property type="entry name" value="Beta-grasp_dom_sf"/>
</dbReference>
<dbReference type="GO" id="GO:0009114">
    <property type="term" value="P:hypoxanthine catabolic process"/>
    <property type="evidence" value="ECO:0007669"/>
    <property type="project" value="UniProtKB-ARBA"/>
</dbReference>
<evidence type="ECO:0000256" key="5">
    <source>
        <dbReference type="ARBA" id="ARBA00013123"/>
    </source>
</evidence>
<evidence type="ECO:0000256" key="12">
    <source>
        <dbReference type="ARBA" id="ARBA00023002"/>
    </source>
</evidence>
<dbReference type="KEGG" id="lak:106168374"/>
<reference evidence="28" key="1">
    <citation type="submission" date="2025-08" db="UniProtKB">
        <authorList>
            <consortium name="RefSeq"/>
        </authorList>
    </citation>
    <scope>IDENTIFICATION</scope>
    <source>
        <tissue evidence="28">Gonads</tissue>
    </source>
</reference>
<feature type="domain" description="FAD-binding PCMH-type" evidence="26">
    <location>
        <begin position="217"/>
        <end position="408"/>
    </location>
</feature>
<dbReference type="EC" id="1.17.1.4" evidence="5"/>
<feature type="binding site" evidence="24">
    <location>
        <position position="107"/>
    </location>
    <ligand>
        <name>[2Fe-2S] cluster</name>
        <dbReference type="ChEBI" id="CHEBI:190135"/>
        <label>2</label>
    </ligand>
</feature>
<feature type="binding site" evidence="23">
    <location>
        <begin position="340"/>
        <end position="344"/>
    </location>
    <ligand>
        <name>FAD</name>
        <dbReference type="ChEBI" id="CHEBI:57692"/>
    </ligand>
</feature>
<keyword evidence="17" id="KW-1015">Disulfide bond</keyword>
<evidence type="ECO:0000256" key="17">
    <source>
        <dbReference type="ARBA" id="ARBA00023157"/>
    </source>
</evidence>
<protein>
    <recommendedName>
        <fullName evidence="5">xanthine dehydrogenase</fullName>
        <ecNumber evidence="5">1.17.1.4</ecNumber>
    </recommendedName>
</protein>
<dbReference type="GO" id="GO:0005506">
    <property type="term" value="F:iron ion binding"/>
    <property type="evidence" value="ECO:0007669"/>
    <property type="project" value="InterPro"/>
</dbReference>
<sequence length="1482" mass="164020">MMLKKKQEIIEKNADPETTLLQYLRKILRLPGTKLGCGEGGCGACTVMISKYDQEQDEISHYASNACIVPICSLHGLAVTTVEGIGSTKTRLHPVQEIIAKSHGTQCGFCTPGMVMSMYTLLRYKPKPTEEEVENIFQGNLCRCTGYRPILEGFKTFSKDEPCCMGTKCCKNQTSNEEHFLDAAEPCDFVPVDTTQEPIFPPELKISNAFGTKFLTFKSERVTWLRPVFLKDLLELKSKYPSARIVIGNTAVGLDTKYRKAHVQVMIAATHVPELHEVAVDDTGIHIGGAVTLARLGEILTETIKNTTEYKYKTLVAMRGIINGIAGHQIRNVAVRLPNSLAGNILWTHHNSDLVPLLMATGSTITLISQEGGQRNAFLDNSFYTRRGNWNIKPDEIVLSVFIPFSKKNEFVFGYKQAQRRENATAIVNAGMRVQFEDGANIIKEMQIAFGGMSETSSLAITTARKCVGRKWEDQLTSDVVQWLAEDFHSPPEGIGGQMPYKRALACSFFFKFFHRVQLELRKGSGMEDATVPPRHTLTLPSLTRSISRGTQVFEEVSPDQPKHDAFGRPLQHRASLQHATGEAQYCDDMPLIDGELHLALVTSTRAHAKILSIDTREALALPGVEAFFGHEDVPGSNIKRVLTVGEEIFASKEVTCYGQVIGALVADTKTHAQRAANAVKIEYEDLPTVFTIQEAIVEESYYPHEAKALIKSGDVERGFEQADHVLEGEIKGGGQEHFYLETHVARAVRRGEDGEIEIFCSTQSPSKSQANVARALGLPMNRVCIRTKRLGGGFGGKETRYVTLIPVAIAAFKLNRPVRGMLDRDEDMLISGGRHPFLGKYKVGIDSVGRFKALDATVYLNAGNTSDLSPEVVSVSLYSFDNCYHIPNIVLTGVLCKTNLPSNTAFRGFGAPQSMLVMENIIEDVAVSLNIPSHKVREINMYNENDLTPKGIRLINCAIDHCWNEVIQQSEFFQRKEDIAKFNRDNRWKKRGVSLIPTKFLISYYNERFLEQGAALVHVYQEDGSVLITHGGVEMGQGLHTKMIQVASRALQLPVHKFHINETTTSTVPNTTATAASTGSDLNGMAVLNACKTLRHRLEPYIAGNPGGSWEDWVKAAYMDRISLSATGYYKVPDTWDDSYVPVEGEQTTQRYYTYGAACSVVEIDCLTGDHVVLRTDIVMDVGRSLNPAIDIGQIEGAFAQGYGLFTIEQLRYTSEGRLITNGPNTYKIPGYGDIPVEFNVSLLKGASNPKAVYSSKGIGEPPLFLASSVFFAIKDAISSARAESGLKGRFRLDSPATAERIRMACEDQFTCQEIIAKSHGTQCGFCTPGMVMSMYTLLRNKPKPTEEEVENIFQGNLCRCTGYRPILEGFKTFSKDGPCCMGSKCCKNQPSNEEHVLAVAEPCEFVPVDTTQEPIFPPELKISNGFGTKFLMFKSERVTWLRPVLLKDLLELKSKYPNARIVIGNTAVDCVSFVLCKGSH</sequence>
<dbReference type="GO" id="GO:0051537">
    <property type="term" value="F:2 iron, 2 sulfur cluster binding"/>
    <property type="evidence" value="ECO:0007669"/>
    <property type="project" value="UniProtKB-KW"/>
</dbReference>
<keyword evidence="27" id="KW-1185">Reference proteome</keyword>
<comment type="cofactor">
    <cofactor evidence="24">
        <name>Mo-molybdopterin</name>
        <dbReference type="ChEBI" id="CHEBI:71302"/>
    </cofactor>
    <text evidence="24">Binds 1 Mo-molybdopterin (Mo-MPT) cofactor per subunit.</text>
</comment>
<dbReference type="PANTHER" id="PTHR45444:SF3">
    <property type="entry name" value="XANTHINE DEHYDROGENASE"/>
    <property type="match status" value="1"/>
</dbReference>
<dbReference type="GO" id="GO:0000255">
    <property type="term" value="P:allantoin metabolic process"/>
    <property type="evidence" value="ECO:0007669"/>
    <property type="project" value="UniProtKB-ARBA"/>
</dbReference>
<dbReference type="GO" id="GO:0005829">
    <property type="term" value="C:cytosol"/>
    <property type="evidence" value="ECO:0007669"/>
    <property type="project" value="UniProtKB-ARBA"/>
</dbReference>
<dbReference type="InterPro" id="IPR016208">
    <property type="entry name" value="Ald_Oxase/xanthine_DH-like"/>
</dbReference>
<dbReference type="SUPFAM" id="SSF56003">
    <property type="entry name" value="Molybdenum cofactor-binding domain"/>
    <property type="match status" value="1"/>
</dbReference>
<keyword evidence="11 23" id="KW-0274">FAD</keyword>
<dbReference type="GeneID" id="106168374"/>
<dbReference type="SMART" id="SM01092">
    <property type="entry name" value="CO_deh_flav_C"/>
    <property type="match status" value="1"/>
</dbReference>
<dbReference type="Pfam" id="PF00941">
    <property type="entry name" value="FAD_binding_5"/>
    <property type="match status" value="1"/>
</dbReference>
<comment type="catalytic activity">
    <reaction evidence="20">
        <text>xanthine + NAD(+) + H2O = urate + NADH + H(+)</text>
        <dbReference type="Rhea" id="RHEA:16669"/>
        <dbReference type="ChEBI" id="CHEBI:15377"/>
        <dbReference type="ChEBI" id="CHEBI:15378"/>
        <dbReference type="ChEBI" id="CHEBI:17712"/>
        <dbReference type="ChEBI" id="CHEBI:17775"/>
        <dbReference type="ChEBI" id="CHEBI:57540"/>
        <dbReference type="ChEBI" id="CHEBI:57945"/>
        <dbReference type="EC" id="1.17.1.4"/>
    </reaction>
</comment>